<dbReference type="Proteomes" id="UP000054805">
    <property type="component" value="Unassembled WGS sequence"/>
</dbReference>
<evidence type="ECO:0000313" key="2">
    <source>
        <dbReference type="EMBL" id="KRZ32169.1"/>
    </source>
</evidence>
<name>A0A0V1JVI6_TRIPS</name>
<gene>
    <name evidence="1" type="ORF">T4A_11775</name>
    <name evidence="2" type="ORF">T4B_6429</name>
    <name evidence="3" type="ORF">T4C_3004</name>
</gene>
<dbReference type="EMBL" id="JYDR01000012">
    <property type="protein sequence ID" value="KRY76304.1"/>
    <property type="molecule type" value="Genomic_DNA"/>
</dbReference>
<reference evidence="4 5" key="1">
    <citation type="submission" date="2015-01" db="EMBL/GenBank/DDBJ databases">
        <title>Evolution of Trichinella species and genotypes.</title>
        <authorList>
            <person name="Korhonen P.K."/>
            <person name="Edoardo P."/>
            <person name="Giuseppe L.R."/>
            <person name="Gasser R.B."/>
        </authorList>
    </citation>
    <scope>NUCLEOTIDE SEQUENCE [LARGE SCALE GENOMIC DNA]</scope>
    <source>
        <strain evidence="1">ISS13</strain>
        <strain evidence="3">ISS176</strain>
        <strain evidence="2">ISS588</strain>
    </source>
</reference>
<evidence type="ECO:0000313" key="3">
    <source>
        <dbReference type="EMBL" id="KRZ38978.1"/>
    </source>
</evidence>
<accession>A0A0V1JVI6</accession>
<dbReference type="AlphaFoldDB" id="A0A0V1JVI6"/>
<evidence type="ECO:0000313" key="5">
    <source>
        <dbReference type="Proteomes" id="UP000054805"/>
    </source>
</evidence>
<comment type="caution">
    <text evidence="3">The sequence shown here is derived from an EMBL/GenBank/DDBJ whole genome shotgun (WGS) entry which is preliminary data.</text>
</comment>
<evidence type="ECO:0000313" key="6">
    <source>
        <dbReference type="Proteomes" id="UP000054826"/>
    </source>
</evidence>
<sequence length="87" mass="10739">MFDVIKPHSHLEGVSFANPTEHIFQNYWNIRYPFQYHFSIARLCEKNAIYYIIPMIKLYIKKELKYFSNIYTRIFNSLHFFTFVNLY</sequence>
<evidence type="ECO:0000313" key="1">
    <source>
        <dbReference type="EMBL" id="KRY76304.1"/>
    </source>
</evidence>
<dbReference type="EMBL" id="JYDV01000040">
    <property type="protein sequence ID" value="KRZ38978.1"/>
    <property type="molecule type" value="Genomic_DNA"/>
</dbReference>
<organism evidence="3 6">
    <name type="scientific">Trichinella pseudospiralis</name>
    <name type="common">Parasitic roundworm</name>
    <dbReference type="NCBI Taxonomy" id="6337"/>
    <lineage>
        <taxon>Eukaryota</taxon>
        <taxon>Metazoa</taxon>
        <taxon>Ecdysozoa</taxon>
        <taxon>Nematoda</taxon>
        <taxon>Enoplea</taxon>
        <taxon>Dorylaimia</taxon>
        <taxon>Trichinellida</taxon>
        <taxon>Trichinellidae</taxon>
        <taxon>Trichinella</taxon>
    </lineage>
</organism>
<proteinExistence type="predicted"/>
<evidence type="ECO:0000313" key="4">
    <source>
        <dbReference type="Proteomes" id="UP000054632"/>
    </source>
</evidence>
<dbReference type="Proteomes" id="UP000054826">
    <property type="component" value="Unassembled WGS sequence"/>
</dbReference>
<dbReference type="EMBL" id="JYDS01000018">
    <property type="protein sequence ID" value="KRZ32169.1"/>
    <property type="molecule type" value="Genomic_DNA"/>
</dbReference>
<dbReference type="Proteomes" id="UP000054632">
    <property type="component" value="Unassembled WGS sequence"/>
</dbReference>
<protein>
    <submittedName>
        <fullName evidence="3">Uncharacterized protein</fullName>
    </submittedName>
</protein>
<keyword evidence="5" id="KW-1185">Reference proteome</keyword>